<dbReference type="SUPFAM" id="SSF46894">
    <property type="entry name" value="C-terminal effector domain of the bipartite response regulators"/>
    <property type="match status" value="1"/>
</dbReference>
<dbReference type="EMBL" id="VDUZ01000018">
    <property type="protein sequence ID" value="TXL74468.1"/>
    <property type="molecule type" value="Genomic_DNA"/>
</dbReference>
<dbReference type="InterPro" id="IPR000792">
    <property type="entry name" value="Tscrpt_reg_LuxR_C"/>
</dbReference>
<keyword evidence="3" id="KW-1185">Reference proteome</keyword>
<dbReference type="Gene3D" id="1.10.10.10">
    <property type="entry name" value="Winged helix-like DNA-binding domain superfamily/Winged helix DNA-binding domain"/>
    <property type="match status" value="1"/>
</dbReference>
<dbReference type="InterPro" id="IPR036388">
    <property type="entry name" value="WH-like_DNA-bd_sf"/>
</dbReference>
<evidence type="ECO:0000259" key="1">
    <source>
        <dbReference type="SMART" id="SM00421"/>
    </source>
</evidence>
<dbReference type="AlphaFoldDB" id="A0A5C8PKP8"/>
<dbReference type="Proteomes" id="UP000321638">
    <property type="component" value="Unassembled WGS sequence"/>
</dbReference>
<gene>
    <name evidence="2" type="ORF">FHP25_17045</name>
</gene>
<feature type="domain" description="HTH luxR-type" evidence="1">
    <location>
        <begin position="119"/>
        <end position="176"/>
    </location>
</feature>
<reference evidence="2 3" key="1">
    <citation type="submission" date="2019-06" db="EMBL/GenBank/DDBJ databases">
        <title>New taxonomy in bacterial strain CC-CFT640, isolated from vineyard.</title>
        <authorList>
            <person name="Lin S.-Y."/>
            <person name="Tsai C.-F."/>
            <person name="Young C.-C."/>
        </authorList>
    </citation>
    <scope>NUCLEOTIDE SEQUENCE [LARGE SCALE GENOMIC DNA]</scope>
    <source>
        <strain evidence="2 3">CC-CFT640</strain>
    </source>
</reference>
<protein>
    <submittedName>
        <fullName evidence="2">Helix-turn-helix transcriptional regulator</fullName>
    </submittedName>
</protein>
<accession>A0A5C8PKP8</accession>
<dbReference type="GO" id="GO:0003677">
    <property type="term" value="F:DNA binding"/>
    <property type="evidence" value="ECO:0007669"/>
    <property type="project" value="InterPro"/>
</dbReference>
<proteinExistence type="predicted"/>
<evidence type="ECO:0000313" key="2">
    <source>
        <dbReference type="EMBL" id="TXL74468.1"/>
    </source>
</evidence>
<sequence length="192" mass="20069">MLLDKRAHVVFANPQAEALLASSQALRVKGGRLTACHATADAALQAALAPSLRSAGDAHPGVVDLALLRPGQRPLAVSVVPVSQRVTDRLDAGRRVAAMILVADPQMRRSLRLEGFMQACGLTPAEGRVLAAIVEGDGLERIAGRLGVGRATVKTHLNRILAKTGTTRQHALVRLVAASGLPSLGQRGILPD</sequence>
<dbReference type="InterPro" id="IPR016032">
    <property type="entry name" value="Sig_transdc_resp-reg_C-effctor"/>
</dbReference>
<dbReference type="OrthoDB" id="5497412at2"/>
<comment type="caution">
    <text evidence="2">The sequence shown here is derived from an EMBL/GenBank/DDBJ whole genome shotgun (WGS) entry which is preliminary data.</text>
</comment>
<name>A0A5C8PKP8_9HYPH</name>
<dbReference type="PRINTS" id="PR00038">
    <property type="entry name" value="HTHLUXR"/>
</dbReference>
<dbReference type="SMART" id="SM00421">
    <property type="entry name" value="HTH_LUXR"/>
    <property type="match status" value="1"/>
</dbReference>
<evidence type="ECO:0000313" key="3">
    <source>
        <dbReference type="Proteomes" id="UP000321638"/>
    </source>
</evidence>
<dbReference type="Pfam" id="PF00196">
    <property type="entry name" value="GerE"/>
    <property type="match status" value="1"/>
</dbReference>
<dbReference type="GO" id="GO:0006355">
    <property type="term" value="P:regulation of DNA-templated transcription"/>
    <property type="evidence" value="ECO:0007669"/>
    <property type="project" value="InterPro"/>
</dbReference>
<organism evidence="2 3">
    <name type="scientific">Vineibacter terrae</name>
    <dbReference type="NCBI Taxonomy" id="2586908"/>
    <lineage>
        <taxon>Bacteria</taxon>
        <taxon>Pseudomonadati</taxon>
        <taxon>Pseudomonadota</taxon>
        <taxon>Alphaproteobacteria</taxon>
        <taxon>Hyphomicrobiales</taxon>
        <taxon>Vineibacter</taxon>
    </lineage>
</organism>